<dbReference type="InterPro" id="IPR025049">
    <property type="entry name" value="Mfa-like_1"/>
</dbReference>
<evidence type="ECO:0008006" key="4">
    <source>
        <dbReference type="Google" id="ProtNLM"/>
    </source>
</evidence>
<name>I8W462_9BACT</name>
<organism evidence="2 3">
    <name type="scientific">Phocaeicola dorei CL02T12C06</name>
    <dbReference type="NCBI Taxonomy" id="997876"/>
    <lineage>
        <taxon>Bacteria</taxon>
        <taxon>Pseudomonadati</taxon>
        <taxon>Bacteroidota</taxon>
        <taxon>Bacteroidia</taxon>
        <taxon>Bacteroidales</taxon>
        <taxon>Bacteroidaceae</taxon>
        <taxon>Phocaeicola</taxon>
    </lineage>
</organism>
<evidence type="ECO:0000256" key="1">
    <source>
        <dbReference type="SAM" id="SignalP"/>
    </source>
</evidence>
<dbReference type="Pfam" id="PF13149">
    <property type="entry name" value="Mfa_like_1"/>
    <property type="match status" value="1"/>
</dbReference>
<dbReference type="CDD" id="cd13120">
    <property type="entry name" value="BF2867_like_N"/>
    <property type="match status" value="1"/>
</dbReference>
<dbReference type="Proteomes" id="UP000005974">
    <property type="component" value="Unassembled WGS sequence"/>
</dbReference>
<dbReference type="InterPro" id="IPR042278">
    <property type="entry name" value="Mfa-like_1_N"/>
</dbReference>
<reference evidence="2 3" key="1">
    <citation type="submission" date="2012-02" db="EMBL/GenBank/DDBJ databases">
        <title>The Genome Sequence of Bacteroides dorei CL02T12C06.</title>
        <authorList>
            <consortium name="The Broad Institute Genome Sequencing Platform"/>
            <person name="Earl A."/>
            <person name="Ward D."/>
            <person name="Feldgarden M."/>
            <person name="Gevers D."/>
            <person name="Zitomersky N.L."/>
            <person name="Coyne M.J."/>
            <person name="Comstock L.E."/>
            <person name="Young S.K."/>
            <person name="Zeng Q."/>
            <person name="Gargeya S."/>
            <person name="Fitzgerald M."/>
            <person name="Haas B."/>
            <person name="Abouelleil A."/>
            <person name="Alvarado L."/>
            <person name="Arachchi H.M."/>
            <person name="Berlin A."/>
            <person name="Chapman S.B."/>
            <person name="Gearin G."/>
            <person name="Goldberg J."/>
            <person name="Griggs A."/>
            <person name="Gujja S."/>
            <person name="Hansen M."/>
            <person name="Heiman D."/>
            <person name="Howarth C."/>
            <person name="Larimer J."/>
            <person name="Lui A."/>
            <person name="MacDonald P.J.P."/>
            <person name="McCowen C."/>
            <person name="Montmayeur A."/>
            <person name="Murphy C."/>
            <person name="Neiman D."/>
            <person name="Pearson M."/>
            <person name="Priest M."/>
            <person name="Roberts A."/>
            <person name="Saif S."/>
            <person name="Shea T."/>
            <person name="Sisk P."/>
            <person name="Stolte C."/>
            <person name="Sykes S."/>
            <person name="Wortman J."/>
            <person name="Nusbaum C."/>
            <person name="Birren B."/>
        </authorList>
    </citation>
    <scope>NUCLEOTIDE SEQUENCE [LARGE SCALE GENOMIC DNA]</scope>
    <source>
        <strain evidence="2 3">CL02T12C06</strain>
    </source>
</reference>
<dbReference type="EMBL" id="AGXJ01000049">
    <property type="protein sequence ID" value="EIY32572.1"/>
    <property type="molecule type" value="Genomic_DNA"/>
</dbReference>
<dbReference type="HOGENOM" id="CLU_429413_0_0_10"/>
<dbReference type="AlphaFoldDB" id="I8W462"/>
<comment type="caution">
    <text evidence="2">The sequence shown here is derived from an EMBL/GenBank/DDBJ whole genome shotgun (WGS) entry which is preliminary data.</text>
</comment>
<protein>
    <recommendedName>
        <fullName evidence="4">Endonuclease/exonuclease/phosphatase domain-containing protein</fullName>
    </recommendedName>
</protein>
<dbReference type="PATRIC" id="fig|997876.3.peg.2879"/>
<proteinExistence type="predicted"/>
<dbReference type="Gene3D" id="2.60.40.2620">
    <property type="entry name" value="Fimbrillin-like"/>
    <property type="match status" value="1"/>
</dbReference>
<feature type="signal peptide" evidence="1">
    <location>
        <begin position="1"/>
        <end position="26"/>
    </location>
</feature>
<sequence length="637" mass="68836">MHNYLGMAAIVLAVPILFSCSTDDLAGHGNSPRGQIVAHIVSPSDTRTAVGDAVDGTNAVGVVWTDGDEIGVFDASGNSQKRYAKVGQGTAATASFVASGITPFDNPVYAYYPYDEANSSHSVHSLAGTLPAMQNMDTHTLQGDYKYGRATAPTSDGGYEFVFRHLFSLARITIDATGTPLKDEMLKSLRVSVSRGEAGVPIAGNFTFSAEDGSWTRTDDGESSITLTWDTNSPELGQALTCYMSLFPLVKSGDLFTITVSTENYQAEFTANSLTSFSPEQIYNFPVVLDKYETLKVYDKEGNAVRGKFTCAALNVDGLPSIINSGGPGSNGTQSIGNIMNGLGYDFIAVSEDFEYHSQLADAMTSYNSGTYRGTVSSISKLNNTDGLGFFWKKEGITTTGETIISFNDAYGGLTGGANELIAKGFRHYVVTVAQGVVVDVYITHMNTYSGDGNTEENAWVAAQLSQLRQLRDYVTAQAKENKRPAIIMGDTNMRYTRHQIETNLIAPVTSEGLTIADPWVEFHRGGVYPTWDTKSLMIRSKFGGDSNDILCADDQRGEVVDKMWYINVPDAAIQLKAISCMNDVEHFTKSTETASYSGVTVEDAAGNILTNQSVSYTKANGYADHFPVVVSFEYTK</sequence>
<dbReference type="SUPFAM" id="SSF56219">
    <property type="entry name" value="DNase I-like"/>
    <property type="match status" value="1"/>
</dbReference>
<accession>I8W462</accession>
<dbReference type="RefSeq" id="WP_007846668.1">
    <property type="nucleotide sequence ID" value="NZ_JH724134.1"/>
</dbReference>
<evidence type="ECO:0000313" key="3">
    <source>
        <dbReference type="Proteomes" id="UP000005974"/>
    </source>
</evidence>
<evidence type="ECO:0000313" key="2">
    <source>
        <dbReference type="EMBL" id="EIY32572.1"/>
    </source>
</evidence>
<dbReference type="OrthoDB" id="1164152at2"/>
<dbReference type="Gene3D" id="3.60.10.10">
    <property type="entry name" value="Endonuclease/exonuclease/phosphatase"/>
    <property type="match status" value="1"/>
</dbReference>
<keyword evidence="3" id="KW-1185">Reference proteome</keyword>
<feature type="chain" id="PRO_5003715875" description="Endonuclease/exonuclease/phosphatase domain-containing protein" evidence="1">
    <location>
        <begin position="27"/>
        <end position="637"/>
    </location>
</feature>
<gene>
    <name evidence="2" type="ORF">HMPREF1064_02799</name>
</gene>
<dbReference type="InterPro" id="IPR036691">
    <property type="entry name" value="Endo/exonu/phosph_ase_sf"/>
</dbReference>
<keyword evidence="1" id="KW-0732">Signal</keyword>